<gene>
    <name evidence="2" type="ORF">AFUS01_LOCUS2590</name>
</gene>
<dbReference type="InterPro" id="IPR051064">
    <property type="entry name" value="SEC14/CRAL-TRIO_domain"/>
</dbReference>
<comment type="caution">
    <text evidence="2">The sequence shown here is derived from an EMBL/GenBank/DDBJ whole genome shotgun (WGS) entry which is preliminary data.</text>
</comment>
<dbReference type="Proteomes" id="UP000708208">
    <property type="component" value="Unassembled WGS sequence"/>
</dbReference>
<dbReference type="PROSITE" id="PS50191">
    <property type="entry name" value="CRAL_TRIO"/>
    <property type="match status" value="1"/>
</dbReference>
<dbReference type="EMBL" id="CAJVCH010014943">
    <property type="protein sequence ID" value="CAG7678347.1"/>
    <property type="molecule type" value="Genomic_DNA"/>
</dbReference>
<protein>
    <recommendedName>
        <fullName evidence="1">CRAL-TRIO domain-containing protein</fullName>
    </recommendedName>
</protein>
<dbReference type="Pfam" id="PF00650">
    <property type="entry name" value="CRAL_TRIO"/>
    <property type="match status" value="1"/>
</dbReference>
<dbReference type="OrthoDB" id="440711at2759"/>
<sequence>MNSDSTAKDCLTVEELAIKSLRELIPDVISANEKFKSNLYLLQWLKVEKLNPEKTEVMIRKSMEWRQENQIMSEWKDEGFLKFKKTFGFSFGVDKHNCPVGYMPASTMDYRKGISFYGKKTWVKYWSHYYMFLEDLIYNFNNEKNVDTNRISYGSSEGLTIFVDVKDFPLYQIASFEAVKLLVENLSNMRNYFPALTELCIYINMNKVFKSVFKVMKPIITLPYLTLEVYGSSEKEWRDRVLQIIDETQLNEFLES</sequence>
<feature type="domain" description="CRAL-TRIO" evidence="1">
    <location>
        <begin position="68"/>
        <end position="256"/>
    </location>
</feature>
<dbReference type="PANTHER" id="PTHR23324:SF83">
    <property type="entry name" value="SEC14-LIKE PROTEIN 2"/>
    <property type="match status" value="1"/>
</dbReference>
<evidence type="ECO:0000313" key="3">
    <source>
        <dbReference type="Proteomes" id="UP000708208"/>
    </source>
</evidence>
<keyword evidence="3" id="KW-1185">Reference proteome</keyword>
<dbReference type="CDD" id="cd00170">
    <property type="entry name" value="SEC14"/>
    <property type="match status" value="1"/>
</dbReference>
<dbReference type="AlphaFoldDB" id="A0A8J2NKE8"/>
<reference evidence="2" key="1">
    <citation type="submission" date="2021-06" db="EMBL/GenBank/DDBJ databases">
        <authorList>
            <person name="Hodson N. C."/>
            <person name="Mongue J. A."/>
            <person name="Jaron S. K."/>
        </authorList>
    </citation>
    <scope>NUCLEOTIDE SEQUENCE</scope>
</reference>
<dbReference type="GO" id="GO:0005737">
    <property type="term" value="C:cytoplasm"/>
    <property type="evidence" value="ECO:0007669"/>
    <property type="project" value="TreeGrafter"/>
</dbReference>
<evidence type="ECO:0000259" key="1">
    <source>
        <dbReference type="PROSITE" id="PS50191"/>
    </source>
</evidence>
<accession>A0A8J2NKE8</accession>
<organism evidence="2 3">
    <name type="scientific">Allacma fusca</name>
    <dbReference type="NCBI Taxonomy" id="39272"/>
    <lineage>
        <taxon>Eukaryota</taxon>
        <taxon>Metazoa</taxon>
        <taxon>Ecdysozoa</taxon>
        <taxon>Arthropoda</taxon>
        <taxon>Hexapoda</taxon>
        <taxon>Collembola</taxon>
        <taxon>Symphypleona</taxon>
        <taxon>Sminthuridae</taxon>
        <taxon>Allacma</taxon>
    </lineage>
</organism>
<dbReference type="InterPro" id="IPR001251">
    <property type="entry name" value="CRAL-TRIO_dom"/>
</dbReference>
<name>A0A8J2NKE8_9HEXA</name>
<dbReference type="PANTHER" id="PTHR23324">
    <property type="entry name" value="SEC14 RELATED PROTEIN"/>
    <property type="match status" value="1"/>
</dbReference>
<proteinExistence type="predicted"/>
<evidence type="ECO:0000313" key="2">
    <source>
        <dbReference type="EMBL" id="CAG7678347.1"/>
    </source>
</evidence>